<dbReference type="AlphaFoldDB" id="A0A3Q2ZPF2"/>
<dbReference type="InterPro" id="IPR017452">
    <property type="entry name" value="GPCR_Rhodpsn_7TM"/>
</dbReference>
<keyword evidence="7" id="KW-1015">Disulfide bond</keyword>
<dbReference type="GO" id="GO:0006954">
    <property type="term" value="P:inflammatory response"/>
    <property type="evidence" value="ECO:0007669"/>
    <property type="project" value="TreeGrafter"/>
</dbReference>
<dbReference type="OMA" id="NETFHYA"/>
<organism evidence="14 15">
    <name type="scientific">Kryptolebias marmoratus</name>
    <name type="common">Mangrove killifish</name>
    <name type="synonym">Rivulus marmoratus</name>
    <dbReference type="NCBI Taxonomy" id="37003"/>
    <lineage>
        <taxon>Eukaryota</taxon>
        <taxon>Metazoa</taxon>
        <taxon>Chordata</taxon>
        <taxon>Craniata</taxon>
        <taxon>Vertebrata</taxon>
        <taxon>Euteleostomi</taxon>
        <taxon>Actinopterygii</taxon>
        <taxon>Neopterygii</taxon>
        <taxon>Teleostei</taxon>
        <taxon>Neoteleostei</taxon>
        <taxon>Acanthomorphata</taxon>
        <taxon>Ovalentaria</taxon>
        <taxon>Atherinomorphae</taxon>
        <taxon>Cyprinodontiformes</taxon>
        <taxon>Rivulidae</taxon>
        <taxon>Kryptolebias</taxon>
    </lineage>
</organism>
<evidence type="ECO:0000256" key="4">
    <source>
        <dbReference type="ARBA" id="ARBA00022989"/>
    </source>
</evidence>
<dbReference type="PRINTS" id="PR00526">
    <property type="entry name" value="FMETLEUPHER"/>
</dbReference>
<dbReference type="GO" id="GO:0006935">
    <property type="term" value="P:chemotaxis"/>
    <property type="evidence" value="ECO:0007669"/>
    <property type="project" value="UniProtKB-KW"/>
</dbReference>
<dbReference type="InterPro" id="IPR000826">
    <property type="entry name" value="Formyl_rcpt-rel"/>
</dbReference>
<evidence type="ECO:0000256" key="2">
    <source>
        <dbReference type="ARBA" id="ARBA00022500"/>
    </source>
</evidence>
<comment type="subcellular location">
    <subcellularLocation>
        <location evidence="1">Membrane</location>
        <topology evidence="1">Multi-pass membrane protein</topology>
    </subcellularLocation>
</comment>
<evidence type="ECO:0000313" key="15">
    <source>
        <dbReference type="Proteomes" id="UP000264800"/>
    </source>
</evidence>
<evidence type="ECO:0000256" key="12">
    <source>
        <dbReference type="SAM" id="Phobius"/>
    </source>
</evidence>
<dbReference type="GeneTree" id="ENSGT01020000230438"/>
<feature type="transmembrane region" description="Helical" evidence="12">
    <location>
        <begin position="145"/>
        <end position="167"/>
    </location>
</feature>
<keyword evidence="6 12" id="KW-0472">Membrane</keyword>
<dbReference type="InterPro" id="IPR000276">
    <property type="entry name" value="GPCR_Rhodpsn"/>
</dbReference>
<dbReference type="Pfam" id="PF00001">
    <property type="entry name" value="7tm_1"/>
    <property type="match status" value="1"/>
</dbReference>
<feature type="transmembrane region" description="Helical" evidence="12">
    <location>
        <begin position="193"/>
        <end position="215"/>
    </location>
</feature>
<evidence type="ECO:0000256" key="1">
    <source>
        <dbReference type="ARBA" id="ARBA00004141"/>
    </source>
</evidence>
<dbReference type="SUPFAM" id="SSF81321">
    <property type="entry name" value="Family A G protein-coupled receptor-like"/>
    <property type="match status" value="1"/>
</dbReference>
<dbReference type="GO" id="GO:0007204">
    <property type="term" value="P:positive regulation of cytosolic calcium ion concentration"/>
    <property type="evidence" value="ECO:0007669"/>
    <property type="project" value="TreeGrafter"/>
</dbReference>
<evidence type="ECO:0000256" key="10">
    <source>
        <dbReference type="ARBA" id="ARBA00025736"/>
    </source>
</evidence>
<dbReference type="Proteomes" id="UP000264800">
    <property type="component" value="Unplaced"/>
</dbReference>
<dbReference type="Gene3D" id="1.20.1070.10">
    <property type="entry name" value="Rhodopsin 7-helix transmembrane proteins"/>
    <property type="match status" value="1"/>
</dbReference>
<feature type="region of interest" description="Disordered" evidence="11">
    <location>
        <begin position="321"/>
        <end position="349"/>
    </location>
</feature>
<keyword evidence="15" id="KW-1185">Reference proteome</keyword>
<dbReference type="FunFam" id="1.20.1070.10:FF:000034">
    <property type="entry name" value="G-protein coupled receptor 1"/>
    <property type="match status" value="1"/>
</dbReference>
<evidence type="ECO:0000256" key="11">
    <source>
        <dbReference type="SAM" id="MobiDB-lite"/>
    </source>
</evidence>
<keyword evidence="2" id="KW-0145">Chemotaxis</keyword>
<dbReference type="PANTHER" id="PTHR24225:SF68">
    <property type="entry name" value="C3A ANAPHYLATOXIN CHEMOTACTIC RECEPTOR-LIKE-RELATED"/>
    <property type="match status" value="1"/>
</dbReference>
<keyword evidence="5" id="KW-0297">G-protein coupled receptor</keyword>
<keyword evidence="8" id="KW-0675">Receptor</keyword>
<comment type="similarity">
    <text evidence="10">Belongs to the chemokine-like receptor (CMKLR) family.</text>
</comment>
<evidence type="ECO:0000259" key="13">
    <source>
        <dbReference type="PROSITE" id="PS50262"/>
    </source>
</evidence>
<keyword evidence="9" id="KW-0807">Transducer</keyword>
<feature type="transmembrane region" description="Helical" evidence="12">
    <location>
        <begin position="235"/>
        <end position="260"/>
    </location>
</feature>
<protein>
    <submittedName>
        <fullName evidence="14">Formyl peptide receptor 1</fullName>
    </submittedName>
</protein>
<evidence type="ECO:0000256" key="7">
    <source>
        <dbReference type="ARBA" id="ARBA00023157"/>
    </source>
</evidence>
<dbReference type="GO" id="GO:0004875">
    <property type="term" value="F:complement receptor activity"/>
    <property type="evidence" value="ECO:0007669"/>
    <property type="project" value="TreeGrafter"/>
</dbReference>
<reference evidence="14" key="1">
    <citation type="submission" date="2025-08" db="UniProtKB">
        <authorList>
            <consortium name="Ensembl"/>
        </authorList>
    </citation>
    <scope>IDENTIFICATION</scope>
</reference>
<feature type="transmembrane region" description="Helical" evidence="12">
    <location>
        <begin position="105"/>
        <end position="124"/>
    </location>
</feature>
<feature type="transmembrane region" description="Helical" evidence="12">
    <location>
        <begin position="65"/>
        <end position="85"/>
    </location>
</feature>
<feature type="transmembrane region" description="Helical" evidence="12">
    <location>
        <begin position="272"/>
        <end position="299"/>
    </location>
</feature>
<dbReference type="GO" id="GO:0007200">
    <property type="term" value="P:phospholipase C-activating G protein-coupled receptor signaling pathway"/>
    <property type="evidence" value="ECO:0007669"/>
    <property type="project" value="TreeGrafter"/>
</dbReference>
<proteinExistence type="inferred from homology"/>
<dbReference type="PRINTS" id="PR00237">
    <property type="entry name" value="GPCRRHODOPSN"/>
</dbReference>
<feature type="transmembrane region" description="Helical" evidence="12">
    <location>
        <begin position="31"/>
        <end position="53"/>
    </location>
</feature>
<evidence type="ECO:0000256" key="6">
    <source>
        <dbReference type="ARBA" id="ARBA00023136"/>
    </source>
</evidence>
<dbReference type="GO" id="GO:0004930">
    <property type="term" value="F:G protein-coupled receptor activity"/>
    <property type="evidence" value="ECO:0007669"/>
    <property type="project" value="UniProtKB-KW"/>
</dbReference>
<evidence type="ECO:0000256" key="3">
    <source>
        <dbReference type="ARBA" id="ARBA00022692"/>
    </source>
</evidence>
<evidence type="ECO:0000256" key="5">
    <source>
        <dbReference type="ARBA" id="ARBA00023040"/>
    </source>
</evidence>
<dbReference type="Ensembl" id="ENSKMAT00000005793.1">
    <property type="protein sequence ID" value="ENSKMAP00000005693.1"/>
    <property type="gene ID" value="ENSKMAG00000004308.1"/>
</dbReference>
<dbReference type="GO" id="GO:0005886">
    <property type="term" value="C:plasma membrane"/>
    <property type="evidence" value="ECO:0007669"/>
    <property type="project" value="TreeGrafter"/>
</dbReference>
<feature type="domain" description="G-protein coupled receptors family 1 profile" evidence="13">
    <location>
        <begin position="46"/>
        <end position="296"/>
    </location>
</feature>
<keyword evidence="3 12" id="KW-0812">Transmembrane</keyword>
<dbReference type="STRING" id="37003.ENSKMAP00000005693"/>
<evidence type="ECO:0000256" key="9">
    <source>
        <dbReference type="ARBA" id="ARBA00023224"/>
    </source>
</evidence>
<accession>A0A3Q2ZPF2</accession>
<dbReference type="PROSITE" id="PS50262">
    <property type="entry name" value="G_PROTEIN_RECEP_F1_2"/>
    <property type="match status" value="1"/>
</dbReference>
<dbReference type="PANTHER" id="PTHR24225">
    <property type="entry name" value="CHEMOTACTIC RECEPTOR"/>
    <property type="match status" value="1"/>
</dbReference>
<sequence>AESLDYNISCVISNNSSVNNDPTELEWPRTVSLIVCSLAFVLGVLGNGVVIWVTGFKMKKTVNSVWFLNLAVADFLFTAFVPLRVTEAAMNYHWPFGYFMCKMNYTIINLNGIAITYMLVVISVDRCVSVVKPVWAQNHRNVRRASYVSLCVWALSLILGSPFFVFVETIPLNPSTKVIFCEISDVTRLQDIILTYFFLGFVIPFTVIVSCYAVIIHRLRRNRTLANKSSRTFKIIAAIIITFFICWTPFQIMTFFYLLVRKTDYTNETVGYIFIIIYSIALILFFLNSCINPLLYVFMSPDFKDVVRKSILKVLENAFQEEEPRSYPNPEDTIQSKKSSDTETETGSL</sequence>
<evidence type="ECO:0000313" key="14">
    <source>
        <dbReference type="Ensembl" id="ENSKMAP00000005693.1"/>
    </source>
</evidence>
<name>A0A3Q2ZPF2_KRYMA</name>
<evidence type="ECO:0000256" key="8">
    <source>
        <dbReference type="ARBA" id="ARBA00023170"/>
    </source>
</evidence>
<keyword evidence="4 12" id="KW-1133">Transmembrane helix</keyword>
<reference evidence="14" key="2">
    <citation type="submission" date="2025-09" db="UniProtKB">
        <authorList>
            <consortium name="Ensembl"/>
        </authorList>
    </citation>
    <scope>IDENTIFICATION</scope>
</reference>